<feature type="chain" id="PRO_5039506119" evidence="1">
    <location>
        <begin position="24"/>
        <end position="374"/>
    </location>
</feature>
<protein>
    <submittedName>
        <fullName evidence="3">Lipase family protein</fullName>
    </submittedName>
</protein>
<proteinExistence type="predicted"/>
<dbReference type="KEGG" id="dpf:ON006_18110"/>
<evidence type="ECO:0000313" key="4">
    <source>
        <dbReference type="Proteomes" id="UP001164653"/>
    </source>
</evidence>
<gene>
    <name evidence="3" type="ORF">ON006_18110</name>
</gene>
<evidence type="ECO:0000313" key="3">
    <source>
        <dbReference type="EMBL" id="WAC09667.1"/>
    </source>
</evidence>
<dbReference type="GO" id="GO:0006629">
    <property type="term" value="P:lipid metabolic process"/>
    <property type="evidence" value="ECO:0007669"/>
    <property type="project" value="InterPro"/>
</dbReference>
<name>A0A9E8N6X8_9BACT</name>
<evidence type="ECO:0000256" key="1">
    <source>
        <dbReference type="SAM" id="SignalP"/>
    </source>
</evidence>
<dbReference type="Gene3D" id="3.40.50.1820">
    <property type="entry name" value="alpha/beta hydrolase"/>
    <property type="match status" value="1"/>
</dbReference>
<dbReference type="EMBL" id="CP112998">
    <property type="protein sequence ID" value="WAC09667.1"/>
    <property type="molecule type" value="Genomic_DNA"/>
</dbReference>
<accession>A0A9E8N6X8</accession>
<dbReference type="AlphaFoldDB" id="A0A9E8N6X8"/>
<keyword evidence="4" id="KW-1185">Reference proteome</keyword>
<dbReference type="InterPro" id="IPR029058">
    <property type="entry name" value="AB_hydrolase_fold"/>
</dbReference>
<dbReference type="Pfam" id="PF01764">
    <property type="entry name" value="Lipase_3"/>
    <property type="match status" value="1"/>
</dbReference>
<evidence type="ECO:0000259" key="2">
    <source>
        <dbReference type="Pfam" id="PF01764"/>
    </source>
</evidence>
<feature type="domain" description="Fungal lipase-type" evidence="2">
    <location>
        <begin position="95"/>
        <end position="251"/>
    </location>
</feature>
<keyword evidence="1" id="KW-0732">Signal</keyword>
<dbReference type="Proteomes" id="UP001164653">
    <property type="component" value="Chromosome"/>
</dbReference>
<sequence>MKKKASYRYVTFLFLFISAAVLAQTGKLHPGFDKAEYTELLYMHVELYDSMKIDPTKPNSILPKPAHFKSHYKSPIMGLDNRWQLWTNDDKSVGVLNIRGTTQNPVGWLENFYAAMVPAKGELKLANDFTFQYHLADNPKAAVHIGWLVGMAFLARDIVPKIDSCYKAGIKEFLIMGHSQGGAITFLLTSHLYSLQKQNKLPQDIRFKTYASASPKVGNTYFGYEYESMVDGGWGYNVVNSADWVPELPFSVQTMEDFNETNPFKNIDGIIKKQKLLARIALKHAYKGMKNPGEKAQRNYQKYLGNYASKYVVKNLPEFQPPVYYNSNHYVRTGPTIVLLADAEYFKQFANSNDKVFVHHSVDPYLFLLKKYKH</sequence>
<feature type="signal peptide" evidence="1">
    <location>
        <begin position="1"/>
        <end position="23"/>
    </location>
</feature>
<reference evidence="3" key="1">
    <citation type="submission" date="2022-11" db="EMBL/GenBank/DDBJ databases">
        <title>Dyadobacter pollutisoli sp. nov., isolated from plastic dumped soil.</title>
        <authorList>
            <person name="Kim J.M."/>
            <person name="Kim K.R."/>
            <person name="Lee J.K."/>
            <person name="Hao L."/>
            <person name="Jeon C.O."/>
        </authorList>
    </citation>
    <scope>NUCLEOTIDE SEQUENCE</scope>
    <source>
        <strain evidence="3">U1</strain>
    </source>
</reference>
<dbReference type="SUPFAM" id="SSF53474">
    <property type="entry name" value="alpha/beta-Hydrolases"/>
    <property type="match status" value="1"/>
</dbReference>
<organism evidence="3 4">
    <name type="scientific">Dyadobacter pollutisoli</name>
    <dbReference type="NCBI Taxonomy" id="2910158"/>
    <lineage>
        <taxon>Bacteria</taxon>
        <taxon>Pseudomonadati</taxon>
        <taxon>Bacteroidota</taxon>
        <taxon>Cytophagia</taxon>
        <taxon>Cytophagales</taxon>
        <taxon>Spirosomataceae</taxon>
        <taxon>Dyadobacter</taxon>
    </lineage>
</organism>
<dbReference type="RefSeq" id="WP_244820782.1">
    <property type="nucleotide sequence ID" value="NZ_CP112998.1"/>
</dbReference>
<dbReference type="InterPro" id="IPR002921">
    <property type="entry name" value="Fungal_lipase-type"/>
</dbReference>